<proteinExistence type="predicted"/>
<dbReference type="OrthoDB" id="408135at2759"/>
<sequence>MQVRPWHRRVLHVSSAPQACLFNFSPVCMAPVRSATHSQDSKAWQRQHILLLENVVPSADLHRELDKLVGHNSFVVDAASWGVVSRPRLWWSNVLTPPPQWCSPALLVGEGTAGAGSWFLAPTCSLVRMLPSDCKSATFHADVLASRSLFPCLTTPAPTDQGSILITNTEKGLPAGTTCPAGPVETWPLEITSILAWRKEVVRDVQSLREDLQDEQELWLQSAPSHVRLVYKQGGDKFVMQPLVVLHLLRLFEFPGLRDLADEFQFGFKVLGPLPPGTNWDVRQDAKYSRPLTKHQFEAMNSEHKKTLAQEQGGSEHAPAMIAEVNKEMLKTRFKGPFVPAEVAESSSAFGSRAFPVVQQDKVRRADDWRRSGHNSTVFVLDSPPYAGTQTVLTSVQAAAEFGPPVLAALDHDGAYRALPVRNPDECFVFVPSETGPEVFQHLVLPFGGTGSVWAYLRVADIICLITLALAYIPASHFVDDFYFGEPAYTAESAFECFCMLQLFPVSSQMAEADHASAGQKWAYRAEAPKHLLARAASSKAFIFWLEAIAQIVSIAAAARILSGDVICFVDNVASEHTLKKGYSKDPQLTNLLGWFWCWAASARLNLAFVRVASKANLSDQVSRGDWEISDSLGCSHLDPVFDSIWDRLFAMTDESVNPERDLFGELVNLLALPPVAQ</sequence>
<name>A0A1Q9CEQ7_SYMMI</name>
<evidence type="ECO:0000313" key="1">
    <source>
        <dbReference type="EMBL" id="OLP81408.1"/>
    </source>
</evidence>
<dbReference type="Proteomes" id="UP000186817">
    <property type="component" value="Unassembled WGS sequence"/>
</dbReference>
<dbReference type="PANTHER" id="PTHR33050:SF7">
    <property type="entry name" value="RIBONUCLEASE H"/>
    <property type="match status" value="1"/>
</dbReference>
<gene>
    <name evidence="1" type="ORF">AK812_SmicGene38054</name>
</gene>
<reference evidence="1 2" key="1">
    <citation type="submission" date="2016-02" db="EMBL/GenBank/DDBJ databases">
        <title>Genome analysis of coral dinoflagellate symbionts highlights evolutionary adaptations to a symbiotic lifestyle.</title>
        <authorList>
            <person name="Aranda M."/>
            <person name="Li Y."/>
            <person name="Liew Y.J."/>
            <person name="Baumgarten S."/>
            <person name="Simakov O."/>
            <person name="Wilson M."/>
            <person name="Piel J."/>
            <person name="Ashoor H."/>
            <person name="Bougouffa S."/>
            <person name="Bajic V.B."/>
            <person name="Ryu T."/>
            <person name="Ravasi T."/>
            <person name="Bayer T."/>
            <person name="Micklem G."/>
            <person name="Kim H."/>
            <person name="Bhak J."/>
            <person name="Lajeunesse T.C."/>
            <person name="Voolstra C.R."/>
        </authorList>
    </citation>
    <scope>NUCLEOTIDE SEQUENCE [LARGE SCALE GENOMIC DNA]</scope>
    <source>
        <strain evidence="1 2">CCMP2467</strain>
    </source>
</reference>
<keyword evidence="2" id="KW-1185">Reference proteome</keyword>
<dbReference type="InterPro" id="IPR052055">
    <property type="entry name" value="Hepadnavirus_pol/RT"/>
</dbReference>
<dbReference type="EMBL" id="LSRX01001282">
    <property type="protein sequence ID" value="OLP81408.1"/>
    <property type="molecule type" value="Genomic_DNA"/>
</dbReference>
<organism evidence="1 2">
    <name type="scientific">Symbiodinium microadriaticum</name>
    <name type="common">Dinoflagellate</name>
    <name type="synonym">Zooxanthella microadriatica</name>
    <dbReference type="NCBI Taxonomy" id="2951"/>
    <lineage>
        <taxon>Eukaryota</taxon>
        <taxon>Sar</taxon>
        <taxon>Alveolata</taxon>
        <taxon>Dinophyceae</taxon>
        <taxon>Suessiales</taxon>
        <taxon>Symbiodiniaceae</taxon>
        <taxon>Symbiodinium</taxon>
    </lineage>
</organism>
<dbReference type="PANTHER" id="PTHR33050">
    <property type="entry name" value="REVERSE TRANSCRIPTASE DOMAIN-CONTAINING PROTEIN"/>
    <property type="match status" value="1"/>
</dbReference>
<accession>A0A1Q9CEQ7</accession>
<comment type="caution">
    <text evidence="1">The sequence shown here is derived from an EMBL/GenBank/DDBJ whole genome shotgun (WGS) entry which is preliminary data.</text>
</comment>
<protein>
    <submittedName>
        <fullName evidence="1">Uncharacterized protein</fullName>
    </submittedName>
</protein>
<dbReference type="AlphaFoldDB" id="A0A1Q9CEQ7"/>
<evidence type="ECO:0000313" key="2">
    <source>
        <dbReference type="Proteomes" id="UP000186817"/>
    </source>
</evidence>